<dbReference type="Pfam" id="PF03737">
    <property type="entry name" value="RraA-like"/>
    <property type="match status" value="1"/>
</dbReference>
<dbReference type="InterPro" id="IPR005493">
    <property type="entry name" value="RraA/RraA-like"/>
</dbReference>
<dbReference type="PANTHER" id="PTHR33254">
    <property type="entry name" value="4-HYDROXY-4-METHYL-2-OXOGLUTARATE ALDOLASE 3-RELATED"/>
    <property type="match status" value="1"/>
</dbReference>
<keyword evidence="1" id="KW-0479">Metal-binding</keyword>
<keyword evidence="1" id="KW-0460">Magnesium</keyword>
<reference evidence="2 3" key="1">
    <citation type="submission" date="2024-10" db="EMBL/GenBank/DDBJ databases">
        <title>Updated reference genomes for cyclostephanoid diatoms.</title>
        <authorList>
            <person name="Roberts W.R."/>
            <person name="Alverson A.J."/>
        </authorList>
    </citation>
    <scope>NUCLEOTIDE SEQUENCE [LARGE SCALE GENOMIC DNA]</scope>
    <source>
        <strain evidence="2 3">AJA010-31</strain>
    </source>
</reference>
<protein>
    <submittedName>
        <fullName evidence="2">Uncharacterized protein</fullName>
    </submittedName>
</protein>
<organism evidence="2 3">
    <name type="scientific">Cyclotella atomus</name>
    <dbReference type="NCBI Taxonomy" id="382360"/>
    <lineage>
        <taxon>Eukaryota</taxon>
        <taxon>Sar</taxon>
        <taxon>Stramenopiles</taxon>
        <taxon>Ochrophyta</taxon>
        <taxon>Bacillariophyta</taxon>
        <taxon>Coscinodiscophyceae</taxon>
        <taxon>Thalassiosirophycidae</taxon>
        <taxon>Stephanodiscales</taxon>
        <taxon>Stephanodiscaceae</taxon>
        <taxon>Cyclotella</taxon>
    </lineage>
</organism>
<dbReference type="EMBL" id="JALLPJ020000470">
    <property type="protein sequence ID" value="KAL3791195.1"/>
    <property type="molecule type" value="Genomic_DNA"/>
</dbReference>
<evidence type="ECO:0000313" key="2">
    <source>
        <dbReference type="EMBL" id="KAL3791195.1"/>
    </source>
</evidence>
<comment type="caution">
    <text evidence="2">The sequence shown here is derived from an EMBL/GenBank/DDBJ whole genome shotgun (WGS) entry which is preliminary data.</text>
</comment>
<dbReference type="Proteomes" id="UP001530400">
    <property type="component" value="Unassembled WGS sequence"/>
</dbReference>
<sequence>MSCTTLVRGMTRPHINLGFRYSRSVHSYLPGLGHGAGRMTPLGRKDPSDPSVQNEKLMARLKSLATGPLCDSDKLHRQIAKTTDIPELKSYEGLRLMCPSSMTLRNPLPKHEIQSKGKSNIMVGIARTCQLTRTNDFLGVLYALSRTRPKDVLVVNSCGSTRAVAGSLFAAEAARRGLRGIVIDGPVRDVDDLSTETRVYSTMVSPYAGTVQHVGEGIDVTPVICGGVEVNPGDIVFGDTDGVLVGSAKSFSICIHEAENIMSVEKQLMEGMRLGVSLHAMTNFDEHIQLRKEGQESSLEFKDLNTIKFDAEPLHMY</sequence>
<proteinExistence type="predicted"/>
<dbReference type="InterPro" id="IPR036704">
    <property type="entry name" value="RraA/RraA-like_sf"/>
</dbReference>
<evidence type="ECO:0000256" key="1">
    <source>
        <dbReference type="PIRSR" id="PIRSR605493-1"/>
    </source>
</evidence>
<dbReference type="PANTHER" id="PTHR33254:SF4">
    <property type="entry name" value="4-HYDROXY-4-METHYL-2-OXOGLUTARATE ALDOLASE 3-RELATED"/>
    <property type="match status" value="1"/>
</dbReference>
<dbReference type="SUPFAM" id="SSF89562">
    <property type="entry name" value="RraA-like"/>
    <property type="match status" value="1"/>
</dbReference>
<dbReference type="Gene3D" id="3.50.30.40">
    <property type="entry name" value="Ribonuclease E inhibitor RraA/RraA-like"/>
    <property type="match status" value="1"/>
</dbReference>
<gene>
    <name evidence="2" type="ORF">ACHAWO_013626</name>
</gene>
<comment type="cofactor">
    <cofactor evidence="1">
        <name>Mg(2+)</name>
        <dbReference type="ChEBI" id="CHEBI:18420"/>
    </cofactor>
</comment>
<keyword evidence="3" id="KW-1185">Reference proteome</keyword>
<accession>A0ABD3PT47</accession>
<feature type="binding site" evidence="1">
    <location>
        <position position="189"/>
    </location>
    <ligand>
        <name>Mg(2+)</name>
        <dbReference type="ChEBI" id="CHEBI:18420"/>
    </ligand>
</feature>
<dbReference type="AlphaFoldDB" id="A0ABD3PT47"/>
<feature type="binding site" evidence="1">
    <location>
        <position position="188"/>
    </location>
    <ligand>
        <name>substrate</name>
    </ligand>
</feature>
<name>A0ABD3PT47_9STRA</name>
<evidence type="ECO:0000313" key="3">
    <source>
        <dbReference type="Proteomes" id="UP001530400"/>
    </source>
</evidence>
<dbReference type="CDD" id="cd16841">
    <property type="entry name" value="RraA_family"/>
    <property type="match status" value="1"/>
</dbReference>